<evidence type="ECO:0000313" key="3">
    <source>
        <dbReference type="EMBL" id="OAP95733.1"/>
    </source>
</evidence>
<organism evidence="3">
    <name type="scientific">Rhizobium leguminosarum</name>
    <dbReference type="NCBI Taxonomy" id="384"/>
    <lineage>
        <taxon>Bacteria</taxon>
        <taxon>Pseudomonadati</taxon>
        <taxon>Pseudomonadota</taxon>
        <taxon>Alphaproteobacteria</taxon>
        <taxon>Hyphomicrobiales</taxon>
        <taxon>Rhizobiaceae</taxon>
        <taxon>Rhizobium/Agrobacterium group</taxon>
        <taxon>Rhizobium</taxon>
    </lineage>
</organism>
<feature type="chain" id="PRO_5008099756" description="RTX toxin" evidence="2">
    <location>
        <begin position="37"/>
        <end position="162"/>
    </location>
</feature>
<accession>A0A179BWY8</accession>
<evidence type="ECO:0008006" key="4">
    <source>
        <dbReference type="Google" id="ProtNLM"/>
    </source>
</evidence>
<protein>
    <recommendedName>
        <fullName evidence="4">RTX toxin</fullName>
    </recommendedName>
</protein>
<reference evidence="3" key="1">
    <citation type="submission" date="2016-04" db="EMBL/GenBank/DDBJ databases">
        <title>Fast-growing isolate from the root nodules of Vavilovia formosa.</title>
        <authorList>
            <person name="Kimeklis A."/>
            <person name="Safronova V."/>
            <person name="Belimov A."/>
            <person name="Andronov E."/>
        </authorList>
    </citation>
    <scope>NUCLEOTIDE SEQUENCE [LARGE SCALE GENOMIC DNA]</scope>
    <source>
        <strain evidence="3">Vaf-46</strain>
    </source>
</reference>
<evidence type="ECO:0000256" key="1">
    <source>
        <dbReference type="SAM" id="MobiDB-lite"/>
    </source>
</evidence>
<sequence length="162" mass="17046">MGFVASTKSYNTTHKLLLSAAGSVFAAFLMSSPAHALTMKECSTKYQAAKADGSAKDVKWNDFRAKFCGADAAAADKADEADVTATSEKEPAKPTTAAPKSVKFPKAIDKKYSSETAGKARLHTCVDAYHVAKDAGTLGDLKWIQKGGGYWSLCNTSIKAAG</sequence>
<dbReference type="EMBL" id="LWBS01000103">
    <property type="protein sequence ID" value="OAP95733.1"/>
    <property type="molecule type" value="Genomic_DNA"/>
</dbReference>
<comment type="caution">
    <text evidence="3">The sequence shown here is derived from an EMBL/GenBank/DDBJ whole genome shotgun (WGS) entry which is preliminary data.</text>
</comment>
<proteinExistence type="predicted"/>
<feature type="signal peptide" evidence="2">
    <location>
        <begin position="1"/>
        <end position="36"/>
    </location>
</feature>
<keyword evidence="2" id="KW-0732">Signal</keyword>
<dbReference type="AlphaFoldDB" id="A0A179BWY8"/>
<gene>
    <name evidence="3" type="ORF">A4U53_39085</name>
</gene>
<name>A0A179BWY8_RHILE</name>
<feature type="region of interest" description="Disordered" evidence="1">
    <location>
        <begin position="76"/>
        <end position="99"/>
    </location>
</feature>
<evidence type="ECO:0000256" key="2">
    <source>
        <dbReference type="SAM" id="SignalP"/>
    </source>
</evidence>